<dbReference type="SUPFAM" id="SSF54001">
    <property type="entry name" value="Cysteine proteinases"/>
    <property type="match status" value="1"/>
</dbReference>
<gene>
    <name evidence="8" type="primary">Pvi_SERA1</name>
</gene>
<dbReference type="GO" id="GO:0006508">
    <property type="term" value="P:proteolysis"/>
    <property type="evidence" value="ECO:0007669"/>
    <property type="project" value="InterPro"/>
</dbReference>
<keyword evidence="2" id="KW-0865">Zymogen</keyword>
<dbReference type="VEuPathDB" id="PlasmoDB:PVPAM_040027600"/>
<accession>A0A0E3VL61</accession>
<dbReference type="Pfam" id="PF00112">
    <property type="entry name" value="Peptidase_C1"/>
    <property type="match status" value="1"/>
</dbReference>
<feature type="chain" id="PRO_5007399957" evidence="5">
    <location>
        <begin position="22"/>
        <end position="1014"/>
    </location>
</feature>
<dbReference type="InterPro" id="IPR000668">
    <property type="entry name" value="Peptidase_C1A_C"/>
</dbReference>
<dbReference type="GO" id="GO:0008234">
    <property type="term" value="F:cysteine-type peptidase activity"/>
    <property type="evidence" value="ECO:0007669"/>
    <property type="project" value="InterPro"/>
</dbReference>
<name>A0A0E3VL61_PLAVI</name>
<comment type="similarity">
    <text evidence="1">Belongs to the peptidase C1 family.</text>
</comment>
<dbReference type="PANTHER" id="PTHR12411">
    <property type="entry name" value="CYSTEINE PROTEASE FAMILY C1-RELATED"/>
    <property type="match status" value="1"/>
</dbReference>
<dbReference type="SMART" id="SM00645">
    <property type="entry name" value="Pept_C1"/>
    <property type="match status" value="1"/>
</dbReference>
<feature type="signal peptide" evidence="5">
    <location>
        <begin position="1"/>
        <end position="21"/>
    </location>
</feature>
<evidence type="ECO:0000256" key="4">
    <source>
        <dbReference type="SAM" id="MobiDB-lite"/>
    </source>
</evidence>
<dbReference type="EMBL" id="AB733893">
    <property type="protein sequence ID" value="BAR42503.1"/>
    <property type="molecule type" value="Genomic_DNA"/>
</dbReference>
<feature type="compositionally biased region" description="Basic and acidic residues" evidence="4">
    <location>
        <begin position="66"/>
        <end position="79"/>
    </location>
</feature>
<evidence type="ECO:0000256" key="3">
    <source>
        <dbReference type="ARBA" id="ARBA00023180"/>
    </source>
</evidence>
<dbReference type="MEROPS" id="C01.984"/>
<dbReference type="InterPro" id="IPR038765">
    <property type="entry name" value="Papain-like_cys_pep_sf"/>
</dbReference>
<evidence type="ECO:0000259" key="6">
    <source>
        <dbReference type="SMART" id="SM00645"/>
    </source>
</evidence>
<feature type="region of interest" description="Disordered" evidence="4">
    <location>
        <begin position="831"/>
        <end position="861"/>
    </location>
</feature>
<dbReference type="Gene3D" id="3.90.70.10">
    <property type="entry name" value="Cysteine proteinases"/>
    <property type="match status" value="1"/>
</dbReference>
<feature type="region of interest" description="Disordered" evidence="4">
    <location>
        <begin position="31"/>
        <end position="99"/>
    </location>
</feature>
<organism evidence="8">
    <name type="scientific">Plasmodium vivax</name>
    <name type="common">malaria parasite P. vivax</name>
    <dbReference type="NCBI Taxonomy" id="5855"/>
    <lineage>
        <taxon>Eukaryota</taxon>
        <taxon>Sar</taxon>
        <taxon>Alveolata</taxon>
        <taxon>Apicomplexa</taxon>
        <taxon>Aconoidasida</taxon>
        <taxon>Haemosporida</taxon>
        <taxon>Plasmodiidae</taxon>
        <taxon>Plasmodium</taxon>
        <taxon>Plasmodium (Plasmodium)</taxon>
    </lineage>
</organism>
<keyword evidence="3" id="KW-0325">Glycoprotein</keyword>
<proteinExistence type="inferred from homology"/>
<evidence type="ECO:0000256" key="5">
    <source>
        <dbReference type="SAM" id="SignalP"/>
    </source>
</evidence>
<dbReference type="VEuPathDB" id="PlasmoDB:PVP01_0416800"/>
<dbReference type="EMBL" id="AB733854">
    <property type="protein sequence ID" value="BAR42464.1"/>
    <property type="molecule type" value="Genomic_DNA"/>
</dbReference>
<reference evidence="8" key="1">
    <citation type="submission" date="2012-07" db="EMBL/GenBank/DDBJ databases">
        <title>Species-specific polymorphism of Plasmodium serine repeat antigen genes.</title>
        <authorList>
            <person name="Arisue N."/>
            <person name="Tanabe K."/>
            <person name="Palacpac N.M.Q."/>
            <person name="Horii T."/>
        </authorList>
    </citation>
    <scope>NUCLEOTIDE SEQUENCE</scope>
    <source>
        <strain evidence="7">Panama</strain>
        <strain evidence="8">South Vietnam II</strain>
    </source>
</reference>
<evidence type="ECO:0000313" key="8">
    <source>
        <dbReference type="EMBL" id="BAR42503.1"/>
    </source>
</evidence>
<keyword evidence="5" id="KW-0732">Signal</keyword>
<evidence type="ECO:0000256" key="2">
    <source>
        <dbReference type="ARBA" id="ARBA00023145"/>
    </source>
</evidence>
<evidence type="ECO:0000313" key="7">
    <source>
        <dbReference type="EMBL" id="BAR42464.1"/>
    </source>
</evidence>
<evidence type="ECO:0000256" key="1">
    <source>
        <dbReference type="ARBA" id="ARBA00008455"/>
    </source>
</evidence>
<dbReference type="AlphaFoldDB" id="A0A0E3VL61"/>
<dbReference type="VEuPathDB" id="PlasmoDB:PVX_003850"/>
<dbReference type="CDD" id="cd02619">
    <property type="entry name" value="Peptidase_C1"/>
    <property type="match status" value="1"/>
</dbReference>
<feature type="domain" description="Peptidase C1A papain C-terminal" evidence="6">
    <location>
        <begin position="510"/>
        <end position="761"/>
    </location>
</feature>
<sequence length="1014" mass="112453">MNPRVCFAWAMCALIGAEVGAKVAEEGLRTGLAPPQNAGSNHTGAKRLPLDRGSDRCVSPQFSSHIEADAPPRSADDAAGRGQPPQQVEHPPNRVTNVMAPPMSKQSAVEVRSALLKNHDGVKITGTCNAKVQLFLVPHISISVEAESNTIQLGRKLEDVTITKEFYRGVGGKSSPLLQFEEDADSLLNQCAEGKTFKFVVVIRGEELILKWKVYEKVPSPSDNNKVDVRKYLLKNLGRPITAIQVHSGKEESDVFLLESKAYLLRQDIPRTCERIASSCFLSGNVDIEGCYKCTLLSEDTKLGSPCFSYLPPEVKHNYEKVKMKAQDEGDLGEAQLEELIRRILHAVQRKGKSNPPRKGATEEDYPNDNLRELLLRYCQVMKKVDRSGTLEEHEVGNEMDVLANLEGLLRKHPKEEIPALREKLKNPAICMKDAAKWVEQKRGLALPLFEYKHLQRRVTTAVDSQESNSADKENIIKGEHIAAYRAVIDLSQRDQMNHSNLSGEMFCNEDYCDRWKDKSSCFSSIETEEQGNCNLSWLFTSKTHLETIRCMKGYDHLGSSALYVASCSKRGKKSRCVSGSNPYEFLTIVEESGFLPPAVWLPYSYGDVGNGCPKREDHWHNLWEGVKLLEPADEPNSVSTKGYTSYESDDFRGDIQTFVNLVKSQVRSKGSVMAYIKVLDILSYDFNGKEVHSLCGDKRPDHAVNIIGYGNYVTPEGVKKSYWLMRNSWGKYWGDGGNFKVDTHGPPGCQHNFIHTAAVFNLSMPMAEGPSKGEAHLYDYYLKSSPDFLGNIYHKISGRRSGAVEKGRTTGNQSLTVQGQEGWSDLLEGTTPSTTANPNPVGELKGAQDVPKRGNTGKRISEDPQEEVLNEELIPQLPLAPISQAAATLGEGQVEATPLPPLTVAASLPLRGNVLLERDGTNEGSKEAATVEVMHILKYIKNGKVKLGIATYRDDSDIAGDHSCSRSLAQNSEQLAECIQFCHDEWPNCRGEASPGYCLAQRRRTGDCFFCYV</sequence>
<protein>
    <submittedName>
        <fullName evidence="8">Putative papain-like cysteine prorease</fullName>
    </submittedName>
</protein>
<dbReference type="InterPro" id="IPR013128">
    <property type="entry name" value="Peptidase_C1A"/>
</dbReference>
<dbReference type="VEuPathDB" id="PlasmoDB:PVW1_040023200"/>